<organism evidence="1 2">
    <name type="scientific">Pelomonas nitida</name>
    <dbReference type="NCBI Taxonomy" id="3299027"/>
    <lineage>
        <taxon>Bacteria</taxon>
        <taxon>Pseudomonadati</taxon>
        <taxon>Pseudomonadota</taxon>
        <taxon>Betaproteobacteria</taxon>
        <taxon>Burkholderiales</taxon>
        <taxon>Sphaerotilaceae</taxon>
        <taxon>Roseateles</taxon>
    </lineage>
</organism>
<dbReference type="InterPro" id="IPR036390">
    <property type="entry name" value="WH_DNA-bd_sf"/>
</dbReference>
<dbReference type="SUPFAM" id="SSF46785">
    <property type="entry name" value="Winged helix' DNA-binding domain"/>
    <property type="match status" value="1"/>
</dbReference>
<protein>
    <recommendedName>
        <fullName evidence="3">MarR family transcriptional regulator</fullName>
    </recommendedName>
</protein>
<evidence type="ECO:0000313" key="2">
    <source>
        <dbReference type="Proteomes" id="UP001606305"/>
    </source>
</evidence>
<proteinExistence type="predicted"/>
<evidence type="ECO:0008006" key="3">
    <source>
        <dbReference type="Google" id="ProtNLM"/>
    </source>
</evidence>
<comment type="caution">
    <text evidence="1">The sequence shown here is derived from an EMBL/GenBank/DDBJ whole genome shotgun (WGS) entry which is preliminary data.</text>
</comment>
<name>A0ABW7G3F1_9BURK</name>
<gene>
    <name evidence="1" type="ORF">ACG00X_06320</name>
</gene>
<dbReference type="Gene3D" id="1.10.10.10">
    <property type="entry name" value="Winged helix-like DNA-binding domain superfamily/Winged helix DNA-binding domain"/>
    <property type="match status" value="1"/>
</dbReference>
<dbReference type="RefSeq" id="WP_394487190.1">
    <property type="nucleotide sequence ID" value="NZ_JBIGIA010000004.1"/>
</dbReference>
<keyword evidence="2" id="KW-1185">Reference proteome</keyword>
<dbReference type="Proteomes" id="UP001606305">
    <property type="component" value="Unassembled WGS sequence"/>
</dbReference>
<dbReference type="InterPro" id="IPR036388">
    <property type="entry name" value="WH-like_DNA-bd_sf"/>
</dbReference>
<evidence type="ECO:0000313" key="1">
    <source>
        <dbReference type="EMBL" id="MFG6456442.1"/>
    </source>
</evidence>
<dbReference type="EMBL" id="JBIGIA010000004">
    <property type="protein sequence ID" value="MFG6456442.1"/>
    <property type="molecule type" value="Genomic_DNA"/>
</dbReference>
<reference evidence="1 2" key="1">
    <citation type="submission" date="2024-09" db="EMBL/GenBank/DDBJ databases">
        <title>Novel species of the genus Pelomonas and Roseateles isolated from streams.</title>
        <authorList>
            <person name="Lu H."/>
        </authorList>
    </citation>
    <scope>NUCLEOTIDE SEQUENCE [LARGE SCALE GENOMIC DNA]</scope>
    <source>
        <strain evidence="1 2">BYS96W</strain>
    </source>
</reference>
<sequence>MAEHALLRLLLELDEGRGVALARLAKRLDERVSVLLREGTALSDAVIGGEAGPGWVRLVCDDAGRWTAHLTPAGREAARQLPAPP</sequence>
<accession>A0ABW7G3F1</accession>